<dbReference type="CDD" id="cd01837">
    <property type="entry name" value="SGNH_plant_lipase_like"/>
    <property type="match status" value="1"/>
</dbReference>
<evidence type="ECO:0000313" key="6">
    <source>
        <dbReference type="EMBL" id="KQK19553.1"/>
    </source>
</evidence>
<dbReference type="GO" id="GO:0006629">
    <property type="term" value="P:lipid metabolic process"/>
    <property type="evidence" value="ECO:0007669"/>
    <property type="project" value="InterPro"/>
</dbReference>
<dbReference type="RefSeq" id="XP_003564306.1">
    <property type="nucleotide sequence ID" value="XM_003564258.4"/>
</dbReference>
<dbReference type="EMBL" id="CM000880">
    <property type="protein sequence ID" value="KQK19553.1"/>
    <property type="molecule type" value="Genomic_DNA"/>
</dbReference>
<accession>I1H0X7</accession>
<dbReference type="KEGG" id="bdi:100833049"/>
<evidence type="ECO:0000256" key="1">
    <source>
        <dbReference type="ARBA" id="ARBA00008668"/>
    </source>
</evidence>
<dbReference type="eggNOG" id="ENOG502RKDV">
    <property type="taxonomic scope" value="Eukaryota"/>
</dbReference>
<dbReference type="InterPro" id="IPR035669">
    <property type="entry name" value="SGNH_plant_lipase-like"/>
</dbReference>
<dbReference type="Pfam" id="PF00657">
    <property type="entry name" value="Lipase_GDSL"/>
    <property type="match status" value="1"/>
</dbReference>
<sequence length="398" mass="43363">MIKFPSFYTGGSWLLMVANFLVVIVQLTAVIGGGAAMRSTTMAAAAELRYNAMFAFGDSMAETGNICAASTNKTELDVLTCTHPPYGMTYFGKPACRWCNGRIALDFIAQALGLPLLPPSKSKGVDFRRGGNMAITGSTAMDFSFYNSLGIHDPVWNHGSLHAQIQWFQQLMPSICGTDQSCKEFLSNSLFVFGGFGGNDYNILFLELGLKPEQGMNYTVKIVDAIIDGVEKLIELGAVHIVVPGIFPTGCLPIFLSLYASSSGKADIDDAGCLKPYNKLTEYHNSMLRERLQALQSKHENSSTTRIMYADYYSLVYQMVQQPRRFGFSDPLQACCGAGGGRYNFDVADRCGMEGATTACRDPAARLSWDGVHPTEAANRIIAEGWLRGPYCDPPILG</sequence>
<dbReference type="Gene3D" id="3.40.50.1110">
    <property type="entry name" value="SGNH hydrolase"/>
    <property type="match status" value="1"/>
</dbReference>
<dbReference type="EnsemblPlants" id="KQK19553">
    <property type="protein sequence ID" value="KQK19553"/>
    <property type="gene ID" value="BRADI_1g49000v3"/>
</dbReference>
<keyword evidence="5" id="KW-0812">Transmembrane</keyword>
<dbReference type="PANTHER" id="PTHR22835:SF518">
    <property type="entry name" value="GDSL ESTERASE_LIPASE"/>
    <property type="match status" value="1"/>
</dbReference>
<dbReference type="PANTHER" id="PTHR22835">
    <property type="entry name" value="ZINC FINGER FYVE DOMAIN CONTAINING PROTEIN"/>
    <property type="match status" value="1"/>
</dbReference>
<gene>
    <name evidence="7" type="primary">LOC100833049</name>
    <name evidence="6" type="ORF">BRADI_1g49000v3</name>
</gene>
<reference evidence="7" key="3">
    <citation type="submission" date="2018-08" db="UniProtKB">
        <authorList>
            <consortium name="EnsemblPlants"/>
        </authorList>
    </citation>
    <scope>IDENTIFICATION</scope>
    <source>
        <strain evidence="7">cv. Bd21</strain>
    </source>
</reference>
<evidence type="ECO:0000256" key="5">
    <source>
        <dbReference type="SAM" id="Phobius"/>
    </source>
</evidence>
<keyword evidence="4" id="KW-0325">Glycoprotein</keyword>
<evidence type="ECO:0000313" key="8">
    <source>
        <dbReference type="Proteomes" id="UP000008810"/>
    </source>
</evidence>
<dbReference type="SUPFAM" id="SSF52266">
    <property type="entry name" value="SGNH hydrolase"/>
    <property type="match status" value="1"/>
</dbReference>
<dbReference type="OMA" id="MKNTPMI"/>
<dbReference type="PROSITE" id="PS01098">
    <property type="entry name" value="LIPASE_GDSL_SER"/>
    <property type="match status" value="1"/>
</dbReference>
<protein>
    <recommendedName>
        <fullName evidence="9">Esterase</fullName>
    </recommendedName>
</protein>
<reference evidence="6" key="2">
    <citation type="submission" date="2017-06" db="EMBL/GenBank/DDBJ databases">
        <title>WGS assembly of Brachypodium distachyon.</title>
        <authorList>
            <consortium name="The International Brachypodium Initiative"/>
            <person name="Lucas S."/>
            <person name="Harmon-Smith M."/>
            <person name="Lail K."/>
            <person name="Tice H."/>
            <person name="Grimwood J."/>
            <person name="Bruce D."/>
            <person name="Barry K."/>
            <person name="Shu S."/>
            <person name="Lindquist E."/>
            <person name="Wang M."/>
            <person name="Pitluck S."/>
            <person name="Vogel J.P."/>
            <person name="Garvin D.F."/>
            <person name="Mockler T.C."/>
            <person name="Schmutz J."/>
            <person name="Rokhsar D."/>
            <person name="Bevan M.W."/>
        </authorList>
    </citation>
    <scope>NUCLEOTIDE SEQUENCE</scope>
    <source>
        <strain evidence="6">Bd21</strain>
    </source>
</reference>
<keyword evidence="5" id="KW-1133">Transmembrane helix</keyword>
<organism evidence="6">
    <name type="scientific">Brachypodium distachyon</name>
    <name type="common">Purple false brome</name>
    <name type="synonym">Trachynia distachya</name>
    <dbReference type="NCBI Taxonomy" id="15368"/>
    <lineage>
        <taxon>Eukaryota</taxon>
        <taxon>Viridiplantae</taxon>
        <taxon>Streptophyta</taxon>
        <taxon>Embryophyta</taxon>
        <taxon>Tracheophyta</taxon>
        <taxon>Spermatophyta</taxon>
        <taxon>Magnoliopsida</taxon>
        <taxon>Liliopsida</taxon>
        <taxon>Poales</taxon>
        <taxon>Poaceae</taxon>
        <taxon>BOP clade</taxon>
        <taxon>Pooideae</taxon>
        <taxon>Stipodae</taxon>
        <taxon>Brachypodieae</taxon>
        <taxon>Brachypodium</taxon>
    </lineage>
</organism>
<comment type="similarity">
    <text evidence="1">Belongs to the 'GDSL' lipolytic enzyme family.</text>
</comment>
<dbReference type="Gramene" id="KQK19553">
    <property type="protein sequence ID" value="KQK19553"/>
    <property type="gene ID" value="BRADI_1g49000v3"/>
</dbReference>
<keyword evidence="2" id="KW-0732">Signal</keyword>
<reference evidence="6 7" key="1">
    <citation type="journal article" date="2010" name="Nature">
        <title>Genome sequencing and analysis of the model grass Brachypodium distachyon.</title>
        <authorList>
            <consortium name="International Brachypodium Initiative"/>
        </authorList>
    </citation>
    <scope>NUCLEOTIDE SEQUENCE [LARGE SCALE GENOMIC DNA]</scope>
    <source>
        <strain evidence="6 7">Bd21</strain>
    </source>
</reference>
<dbReference type="InterPro" id="IPR036514">
    <property type="entry name" value="SGNH_hydro_sf"/>
</dbReference>
<dbReference type="OrthoDB" id="601242at2759"/>
<dbReference type="InterPro" id="IPR008265">
    <property type="entry name" value="Lipase_GDSL_AS"/>
</dbReference>
<evidence type="ECO:0000256" key="2">
    <source>
        <dbReference type="ARBA" id="ARBA00022729"/>
    </source>
</evidence>
<keyword evidence="8" id="KW-1185">Reference proteome</keyword>
<evidence type="ECO:0000256" key="3">
    <source>
        <dbReference type="ARBA" id="ARBA00022801"/>
    </source>
</evidence>
<evidence type="ECO:0008006" key="9">
    <source>
        <dbReference type="Google" id="ProtNLM"/>
    </source>
</evidence>
<proteinExistence type="inferred from homology"/>
<name>I1H0X7_BRADI</name>
<dbReference type="InterPro" id="IPR001087">
    <property type="entry name" value="GDSL"/>
</dbReference>
<evidence type="ECO:0000313" key="7">
    <source>
        <dbReference type="EnsemblPlants" id="KQK19553"/>
    </source>
</evidence>
<dbReference type="GO" id="GO:0016298">
    <property type="term" value="F:lipase activity"/>
    <property type="evidence" value="ECO:0007669"/>
    <property type="project" value="InterPro"/>
</dbReference>
<keyword evidence="3" id="KW-0378">Hydrolase</keyword>
<dbReference type="Proteomes" id="UP000008810">
    <property type="component" value="Chromosome 1"/>
</dbReference>
<dbReference type="GeneID" id="100833049"/>
<keyword evidence="5" id="KW-0472">Membrane</keyword>
<evidence type="ECO:0000256" key="4">
    <source>
        <dbReference type="ARBA" id="ARBA00023180"/>
    </source>
</evidence>
<feature type="transmembrane region" description="Helical" evidence="5">
    <location>
        <begin position="12"/>
        <end position="32"/>
    </location>
</feature>
<dbReference type="AlphaFoldDB" id="I1H0X7"/>
<dbReference type="HOGENOM" id="CLU_015101_2_1_1"/>